<organism evidence="1 2">
    <name type="scientific">Thecamonas trahens ATCC 50062</name>
    <dbReference type="NCBI Taxonomy" id="461836"/>
    <lineage>
        <taxon>Eukaryota</taxon>
        <taxon>Apusozoa</taxon>
        <taxon>Apusomonadida</taxon>
        <taxon>Apusomonadidae</taxon>
        <taxon>Thecamonas</taxon>
    </lineage>
</organism>
<protein>
    <submittedName>
        <fullName evidence="1">Uncharacterized protein</fullName>
    </submittedName>
</protein>
<dbReference type="GeneID" id="25566887"/>
<evidence type="ECO:0000313" key="2">
    <source>
        <dbReference type="Proteomes" id="UP000054408"/>
    </source>
</evidence>
<gene>
    <name evidence="1" type="ORF">AMSG_08125</name>
</gene>
<dbReference type="OrthoDB" id="6135810at2759"/>
<sequence>MSSTEESKSGGQECVVGSGEVLEVFKAWSVAKAPADVDGRTAARTVATIDGLVSKSLASRIDKSYAPECLALNEGLPDSSEDFMIMALGIVAEVAAAADAYVEKRAEVTARLGAELFEDLPPALDLDLLETIAWRNGSLRYMIVCCFLGDEMRAGTAGRLPKLREMLPQLASEALFWLVRLVGRRLDADASAAATRPAAAAVVTGGSEGVAELAGSAANEDSIRALLALGVYSSTHLLALIYAGDLTFWMATAEELNGGVVSEADLSPAVRHALAAILAAYPTSDHGVPDDVAGALGEPAGLARLFLSTFVHVVDNLIAGAGWDASAARDRLAALAVGSVSE</sequence>
<reference evidence="1 2" key="1">
    <citation type="submission" date="2010-05" db="EMBL/GenBank/DDBJ databases">
        <title>The Genome Sequence of Thecamonas trahens ATCC 50062.</title>
        <authorList>
            <consortium name="The Broad Institute Genome Sequencing Platform"/>
            <person name="Russ C."/>
            <person name="Cuomo C."/>
            <person name="Shea T."/>
            <person name="Young S.K."/>
            <person name="Zeng Q."/>
            <person name="Koehrsen M."/>
            <person name="Haas B."/>
            <person name="Borodovsky M."/>
            <person name="Guigo R."/>
            <person name="Alvarado L."/>
            <person name="Berlin A."/>
            <person name="Bochicchio J."/>
            <person name="Borenstein D."/>
            <person name="Chapman S."/>
            <person name="Chen Z."/>
            <person name="Freedman E."/>
            <person name="Gellesch M."/>
            <person name="Goldberg J."/>
            <person name="Griggs A."/>
            <person name="Gujja S."/>
            <person name="Heilman E."/>
            <person name="Heiman D."/>
            <person name="Hepburn T."/>
            <person name="Howarth C."/>
            <person name="Jen D."/>
            <person name="Larson L."/>
            <person name="Mehta T."/>
            <person name="Park D."/>
            <person name="Pearson M."/>
            <person name="Roberts A."/>
            <person name="Saif S."/>
            <person name="Shenoy N."/>
            <person name="Sisk P."/>
            <person name="Stolte C."/>
            <person name="Sykes S."/>
            <person name="Thomson T."/>
            <person name="Walk T."/>
            <person name="White J."/>
            <person name="Yandava C."/>
            <person name="Burger G."/>
            <person name="Gray M.W."/>
            <person name="Holland P.W.H."/>
            <person name="King N."/>
            <person name="Lang F.B.F."/>
            <person name="Roger A.J."/>
            <person name="Ruiz-Trillo I."/>
            <person name="Lander E."/>
            <person name="Nusbaum C."/>
        </authorList>
    </citation>
    <scope>NUCLEOTIDE SEQUENCE [LARGE SCALE GENOMIC DNA]</scope>
    <source>
        <strain evidence="1 2">ATCC 50062</strain>
    </source>
</reference>
<accession>A0A0L0DMD8</accession>
<dbReference type="RefSeq" id="XP_013755348.1">
    <property type="nucleotide sequence ID" value="XM_013899894.1"/>
</dbReference>
<proteinExistence type="predicted"/>
<dbReference type="AlphaFoldDB" id="A0A0L0DMD8"/>
<name>A0A0L0DMD8_THETB</name>
<evidence type="ECO:0000313" key="1">
    <source>
        <dbReference type="EMBL" id="KNC52558.1"/>
    </source>
</evidence>
<dbReference type="EMBL" id="GL349473">
    <property type="protein sequence ID" value="KNC52558.1"/>
    <property type="molecule type" value="Genomic_DNA"/>
</dbReference>
<keyword evidence="2" id="KW-1185">Reference proteome</keyword>
<dbReference type="Proteomes" id="UP000054408">
    <property type="component" value="Unassembled WGS sequence"/>
</dbReference>